<dbReference type="InterPro" id="IPR013783">
    <property type="entry name" value="Ig-like_fold"/>
</dbReference>
<evidence type="ECO:0000256" key="6">
    <source>
        <dbReference type="ARBA" id="ARBA00037818"/>
    </source>
</evidence>
<comment type="function">
    <text evidence="5 7">Central component in molecular interactions underlying sperm crawling. Forms an extensive filament system that extends from sperm villipoda, along the leading edge of the pseudopod.</text>
</comment>
<evidence type="ECO:0000313" key="9">
    <source>
        <dbReference type="EMBL" id="UMM11087.1"/>
    </source>
</evidence>
<evidence type="ECO:0000256" key="5">
    <source>
        <dbReference type="ARBA" id="ARBA00037744"/>
    </source>
</evidence>
<feature type="domain" description="MSP" evidence="8">
    <location>
        <begin position="300"/>
        <end position="419"/>
    </location>
</feature>
<sequence>MMLESIGKRSTRYEFDHAGGDNHLSKGTYSINERDHLNVEMAEKREADQKEHRYFGGLIGNKEVFIASGVALCMYLVNGEYAQAICTALTSVPPAVFSYRVLINQQTTKQGYHTILFYWTIYGLIALIDQFVGTAQGYNLCKAGLLSVIFFHAIRSNAESIPPSWKFLDQASVDVLTTLLTRYDSNGFLANNNSECNPRTPTMTQFSDDSLQYLFPASQVSETNKVEISTACSFVPSLEMQSTQRASAESGYIQKSNSTSLKTMMMEEYESSNGNHTSINNEINFKSMSAMTMTSGETSDVVTFPADRITFSANSREATIQVTNVSPSHLMFALKTNADTYIIAAPTSGVLYSGQSMTIRVGVTEQYFEEYTHPGGSIDKLAFDYTVISGSDSSKYSNFSPNFFQSHSKRRLAIRVYYQ</sequence>
<keyword evidence="3 7" id="KW-0206">Cytoskeleton</keyword>
<proteinExistence type="predicted"/>
<evidence type="ECO:0000259" key="8">
    <source>
        <dbReference type="PROSITE" id="PS50202"/>
    </source>
</evidence>
<evidence type="ECO:0000313" key="10">
    <source>
        <dbReference type="Proteomes" id="UP000829354"/>
    </source>
</evidence>
<gene>
    <name evidence="9" type="ORF">L5515_000544</name>
</gene>
<keyword evidence="4" id="KW-0966">Cell projection</keyword>
<dbReference type="InterPro" id="IPR051155">
    <property type="entry name" value="Nematode_MSP"/>
</dbReference>
<dbReference type="EMBL" id="CP092620">
    <property type="protein sequence ID" value="UMM11087.1"/>
    <property type="molecule type" value="Genomic_DNA"/>
</dbReference>
<dbReference type="SUPFAM" id="SSF49354">
    <property type="entry name" value="PapD-like"/>
    <property type="match status" value="1"/>
</dbReference>
<dbReference type="PANTHER" id="PTHR22920:SF27">
    <property type="entry name" value="MAJOR SPERM PROTEIN"/>
    <property type="match status" value="1"/>
</dbReference>
<organism evidence="9 10">
    <name type="scientific">Caenorhabditis briggsae</name>
    <dbReference type="NCBI Taxonomy" id="6238"/>
    <lineage>
        <taxon>Eukaryota</taxon>
        <taxon>Metazoa</taxon>
        <taxon>Ecdysozoa</taxon>
        <taxon>Nematoda</taxon>
        <taxon>Chromadorea</taxon>
        <taxon>Rhabditida</taxon>
        <taxon>Rhabditina</taxon>
        <taxon>Rhabditomorpha</taxon>
        <taxon>Rhabditoidea</taxon>
        <taxon>Rhabditidae</taxon>
        <taxon>Peloderinae</taxon>
        <taxon>Caenorhabditis</taxon>
    </lineage>
</organism>
<dbReference type="Gene3D" id="2.60.40.10">
    <property type="entry name" value="Immunoglobulins"/>
    <property type="match status" value="1"/>
</dbReference>
<evidence type="ECO:0000256" key="1">
    <source>
        <dbReference type="ARBA" id="ARBA00004245"/>
    </source>
</evidence>
<dbReference type="GO" id="GO:0005856">
    <property type="term" value="C:cytoskeleton"/>
    <property type="evidence" value="ECO:0007669"/>
    <property type="project" value="UniProtKB-SubCell"/>
</dbReference>
<accession>A0AAE9J1Y7</accession>
<dbReference type="PANTHER" id="PTHR22920">
    <property type="entry name" value="MAJOR SPERM PROTEIN"/>
    <property type="match status" value="1"/>
</dbReference>
<keyword evidence="10" id="KW-1185">Reference proteome</keyword>
<dbReference type="Proteomes" id="UP000829354">
    <property type="component" value="Chromosome I"/>
</dbReference>
<dbReference type="InterPro" id="IPR000535">
    <property type="entry name" value="MSP_dom"/>
</dbReference>
<protein>
    <recommendedName>
        <fullName evidence="7">Major sperm protein</fullName>
    </recommendedName>
</protein>
<evidence type="ECO:0000256" key="7">
    <source>
        <dbReference type="RuleBase" id="RU003425"/>
    </source>
</evidence>
<dbReference type="AlphaFoldDB" id="A0AAE9J1Y7"/>
<dbReference type="Pfam" id="PF00635">
    <property type="entry name" value="Motile_Sperm"/>
    <property type="match status" value="1"/>
</dbReference>
<dbReference type="PROSITE" id="PS50202">
    <property type="entry name" value="MSP"/>
    <property type="match status" value="1"/>
</dbReference>
<evidence type="ECO:0000256" key="3">
    <source>
        <dbReference type="ARBA" id="ARBA00023212"/>
    </source>
</evidence>
<comment type="subcellular location">
    <subcellularLocation>
        <location evidence="6">Cell projection</location>
        <location evidence="6">Pseudopodium</location>
    </subcellularLocation>
    <subcellularLocation>
        <location evidence="1">Cytoplasm</location>
        <location evidence="1">Cytoskeleton</location>
    </subcellularLocation>
</comment>
<reference evidence="9 10" key="1">
    <citation type="submission" date="2022-04" db="EMBL/GenBank/DDBJ databases">
        <title>Chromosome-level reference genomes for two strains of Caenorhabditis briggsae: an improved platform for comparative genomics.</title>
        <authorList>
            <person name="Stevens L."/>
            <person name="Andersen E."/>
        </authorList>
    </citation>
    <scope>NUCLEOTIDE SEQUENCE [LARGE SCALE GENOMIC DNA]</scope>
    <source>
        <strain evidence="9">VX34</strain>
        <tissue evidence="9">Whole-organism</tissue>
    </source>
</reference>
<keyword evidence="2" id="KW-0963">Cytoplasm</keyword>
<evidence type="ECO:0000256" key="2">
    <source>
        <dbReference type="ARBA" id="ARBA00022490"/>
    </source>
</evidence>
<name>A0AAE9J1Y7_CAEBR</name>
<dbReference type="GO" id="GO:0031143">
    <property type="term" value="C:pseudopodium"/>
    <property type="evidence" value="ECO:0007669"/>
    <property type="project" value="UniProtKB-SubCell"/>
</dbReference>
<evidence type="ECO:0000256" key="4">
    <source>
        <dbReference type="ARBA" id="ARBA00023273"/>
    </source>
</evidence>
<dbReference type="InterPro" id="IPR008962">
    <property type="entry name" value="PapD-like_sf"/>
</dbReference>